<keyword evidence="1" id="KW-0812">Transmembrane</keyword>
<dbReference type="EMBL" id="SJPW01000010">
    <property type="protein sequence ID" value="TWU44629.1"/>
    <property type="molecule type" value="Genomic_DNA"/>
</dbReference>
<protein>
    <submittedName>
        <fullName evidence="2">Uncharacterized protein</fullName>
    </submittedName>
</protein>
<evidence type="ECO:0000256" key="1">
    <source>
        <dbReference type="SAM" id="Phobius"/>
    </source>
</evidence>
<keyword evidence="3" id="KW-1185">Reference proteome</keyword>
<evidence type="ECO:0000313" key="2">
    <source>
        <dbReference type="EMBL" id="TWU44629.1"/>
    </source>
</evidence>
<sequence length="269" mass="29360">MRNVTFSKSLQTFSQYPKLATRLALEWFAPLHAAETRTLSPMAPFVFSHQASPLARESAFRLPSVAVPDPLTVGNARNLPHDSMPAMLSNGGHHCPTRIQCNGITTACTGVAVVRFSRNHDFRRHPVMPTVRRQIISHTAIKCGRSLLVEYALALAILYLLCGGRFLLADRERQREIAKAETDTEFLLRCFLAGVVATVLSSACSLFGFAHHGTVLIALPAIALLSGFFTLGFSVLALIRRPTWIAAGTLFGSLLPLAWGIALATRLID</sequence>
<keyword evidence="1" id="KW-0472">Membrane</keyword>
<feature type="transmembrane region" description="Helical" evidence="1">
    <location>
        <begin position="216"/>
        <end position="238"/>
    </location>
</feature>
<proteinExistence type="predicted"/>
<dbReference type="AlphaFoldDB" id="A0A5C6EBW3"/>
<comment type="caution">
    <text evidence="2">The sequence shown here is derived from an EMBL/GenBank/DDBJ whole genome shotgun (WGS) entry which is preliminary data.</text>
</comment>
<feature type="transmembrane region" description="Helical" evidence="1">
    <location>
        <begin position="151"/>
        <end position="169"/>
    </location>
</feature>
<gene>
    <name evidence="2" type="ORF">Poly51_58980</name>
</gene>
<accession>A0A5C6EBW3</accession>
<keyword evidence="1" id="KW-1133">Transmembrane helix</keyword>
<feature type="transmembrane region" description="Helical" evidence="1">
    <location>
        <begin position="245"/>
        <end position="268"/>
    </location>
</feature>
<organism evidence="2 3">
    <name type="scientific">Rubripirellula tenax</name>
    <dbReference type="NCBI Taxonomy" id="2528015"/>
    <lineage>
        <taxon>Bacteria</taxon>
        <taxon>Pseudomonadati</taxon>
        <taxon>Planctomycetota</taxon>
        <taxon>Planctomycetia</taxon>
        <taxon>Pirellulales</taxon>
        <taxon>Pirellulaceae</taxon>
        <taxon>Rubripirellula</taxon>
    </lineage>
</organism>
<feature type="transmembrane region" description="Helical" evidence="1">
    <location>
        <begin position="190"/>
        <end position="210"/>
    </location>
</feature>
<evidence type="ECO:0000313" key="3">
    <source>
        <dbReference type="Proteomes" id="UP000318288"/>
    </source>
</evidence>
<reference evidence="2 3" key="1">
    <citation type="submission" date="2019-02" db="EMBL/GenBank/DDBJ databases">
        <title>Deep-cultivation of Planctomycetes and their phenomic and genomic characterization uncovers novel biology.</title>
        <authorList>
            <person name="Wiegand S."/>
            <person name="Jogler M."/>
            <person name="Boedeker C."/>
            <person name="Pinto D."/>
            <person name="Vollmers J."/>
            <person name="Rivas-Marin E."/>
            <person name="Kohn T."/>
            <person name="Peeters S.H."/>
            <person name="Heuer A."/>
            <person name="Rast P."/>
            <person name="Oberbeckmann S."/>
            <person name="Bunk B."/>
            <person name="Jeske O."/>
            <person name="Meyerdierks A."/>
            <person name="Storesund J.E."/>
            <person name="Kallscheuer N."/>
            <person name="Luecker S."/>
            <person name="Lage O.M."/>
            <person name="Pohl T."/>
            <person name="Merkel B.J."/>
            <person name="Hornburger P."/>
            <person name="Mueller R.-W."/>
            <person name="Bruemmer F."/>
            <person name="Labrenz M."/>
            <person name="Spormann A.M."/>
            <person name="Op Den Camp H."/>
            <person name="Overmann J."/>
            <person name="Amann R."/>
            <person name="Jetten M.S.M."/>
            <person name="Mascher T."/>
            <person name="Medema M.H."/>
            <person name="Devos D.P."/>
            <person name="Kaster A.-K."/>
            <person name="Ovreas L."/>
            <person name="Rohde M."/>
            <person name="Galperin M.Y."/>
            <person name="Jogler C."/>
        </authorList>
    </citation>
    <scope>NUCLEOTIDE SEQUENCE [LARGE SCALE GENOMIC DNA]</scope>
    <source>
        <strain evidence="2 3">Poly51</strain>
    </source>
</reference>
<name>A0A5C6EBW3_9BACT</name>
<dbReference type="Proteomes" id="UP000318288">
    <property type="component" value="Unassembled WGS sequence"/>
</dbReference>